<keyword evidence="3" id="KW-1185">Reference proteome</keyword>
<proteinExistence type="predicted"/>
<accession>A0AAJ0B4J0</accession>
<organism evidence="2 3">
    <name type="scientific">Echria macrotheca</name>
    <dbReference type="NCBI Taxonomy" id="438768"/>
    <lineage>
        <taxon>Eukaryota</taxon>
        <taxon>Fungi</taxon>
        <taxon>Dikarya</taxon>
        <taxon>Ascomycota</taxon>
        <taxon>Pezizomycotina</taxon>
        <taxon>Sordariomycetes</taxon>
        <taxon>Sordariomycetidae</taxon>
        <taxon>Sordariales</taxon>
        <taxon>Schizotheciaceae</taxon>
        <taxon>Echria</taxon>
    </lineage>
</organism>
<evidence type="ECO:0000313" key="3">
    <source>
        <dbReference type="Proteomes" id="UP001239445"/>
    </source>
</evidence>
<name>A0AAJ0B4J0_9PEZI</name>
<dbReference type="AlphaFoldDB" id="A0AAJ0B4J0"/>
<evidence type="ECO:0000313" key="2">
    <source>
        <dbReference type="EMBL" id="KAK1751427.1"/>
    </source>
</evidence>
<sequence>MYTSATSLLKTVCILGLVLPAALAAPFSGTVNEHTKLQAKDDHPTCGSNDDCVQWGIQRCGDPFTLGVCVNGRELEGGKVKSNQRDEATVPRRVGMSVAGGGNGRASLFTMESG</sequence>
<feature type="signal peptide" evidence="1">
    <location>
        <begin position="1"/>
        <end position="24"/>
    </location>
</feature>
<keyword evidence="1" id="KW-0732">Signal</keyword>
<gene>
    <name evidence="2" type="ORF">QBC47DRAFT_364444</name>
</gene>
<evidence type="ECO:0000256" key="1">
    <source>
        <dbReference type="SAM" id="SignalP"/>
    </source>
</evidence>
<dbReference type="EMBL" id="MU839842">
    <property type="protein sequence ID" value="KAK1751427.1"/>
    <property type="molecule type" value="Genomic_DNA"/>
</dbReference>
<feature type="chain" id="PRO_5042465227" evidence="1">
    <location>
        <begin position="25"/>
        <end position="114"/>
    </location>
</feature>
<protein>
    <submittedName>
        <fullName evidence="2">Uncharacterized protein</fullName>
    </submittedName>
</protein>
<reference evidence="2" key="1">
    <citation type="submission" date="2023-06" db="EMBL/GenBank/DDBJ databases">
        <title>Genome-scale phylogeny and comparative genomics of the fungal order Sordariales.</title>
        <authorList>
            <consortium name="Lawrence Berkeley National Laboratory"/>
            <person name="Hensen N."/>
            <person name="Bonometti L."/>
            <person name="Westerberg I."/>
            <person name="Brannstrom I.O."/>
            <person name="Guillou S."/>
            <person name="Cros-Aarteil S."/>
            <person name="Calhoun S."/>
            <person name="Haridas S."/>
            <person name="Kuo A."/>
            <person name="Mondo S."/>
            <person name="Pangilinan J."/>
            <person name="Riley R."/>
            <person name="Labutti K."/>
            <person name="Andreopoulos B."/>
            <person name="Lipzen A."/>
            <person name="Chen C."/>
            <person name="Yanf M."/>
            <person name="Daum C."/>
            <person name="Ng V."/>
            <person name="Clum A."/>
            <person name="Steindorff A."/>
            <person name="Ohm R."/>
            <person name="Martin F."/>
            <person name="Silar P."/>
            <person name="Natvig D."/>
            <person name="Lalanne C."/>
            <person name="Gautier V."/>
            <person name="Ament-Velasquez S.L."/>
            <person name="Kruys A."/>
            <person name="Hutchinson M.I."/>
            <person name="Powell A.J."/>
            <person name="Barry K."/>
            <person name="Miller A.N."/>
            <person name="Grigoriev I.V."/>
            <person name="Debuchy R."/>
            <person name="Gladieux P."/>
            <person name="Thoren M.H."/>
            <person name="Johannesson H."/>
        </authorList>
    </citation>
    <scope>NUCLEOTIDE SEQUENCE</scope>
    <source>
        <strain evidence="2">PSN4</strain>
    </source>
</reference>
<dbReference type="Proteomes" id="UP001239445">
    <property type="component" value="Unassembled WGS sequence"/>
</dbReference>
<comment type="caution">
    <text evidence="2">The sequence shown here is derived from an EMBL/GenBank/DDBJ whole genome shotgun (WGS) entry which is preliminary data.</text>
</comment>